<reference evidence="1" key="1">
    <citation type="submission" date="2016-03" db="EMBL/GenBank/DDBJ databases">
        <title>Complete sequence of the second linear plasmid SAP2 of Streptomyces avermitilis.</title>
        <authorList>
            <person name="Ikeda H."/>
        </authorList>
    </citation>
    <scope>NUCLEOTIDE SEQUENCE</scope>
    <source>
        <strain evidence="1">MA-4680</strain>
        <plasmid evidence="1">SAP2</plasmid>
    </source>
</reference>
<gene>
    <name evidence="1" type="ORF">SAVERM_2p153</name>
</gene>
<organism evidence="1">
    <name type="scientific">Streptomyces avermitilis (strain ATCC 31267 / DSM 46492 / JCM 5070 / NBRC 14893 / NCIMB 12804 / NRRL 8165 / MA-4680)</name>
    <dbReference type="NCBI Taxonomy" id="227882"/>
    <lineage>
        <taxon>Bacteria</taxon>
        <taxon>Bacillati</taxon>
        <taxon>Actinomycetota</taxon>
        <taxon>Actinomycetes</taxon>
        <taxon>Kitasatosporales</taxon>
        <taxon>Streptomycetaceae</taxon>
        <taxon>Streptomyces</taxon>
    </lineage>
</organism>
<geneLocation type="plasmid" evidence="1">
    <name>SAP2</name>
</geneLocation>
<sequence length="168" mass="18008">MVVNAGTTGLPMNTNDADAAFTTTEIHRSDDISAFTPLTSLAEKQSEVGLRLLNNALPDDFPNQVERGTAGDARTHLALGEAIRRIVSNERGSTIRDALLLGATWDQVAAALDTTLDAVADELRVWAEAQRTLNHNLLATNPDNRIGLDDAAYGETMRLVAVALEVAE</sequence>
<dbReference type="AlphaFoldDB" id="A0A143T059"/>
<proteinExistence type="predicted"/>
<dbReference type="OrthoDB" id="4213256at2"/>
<evidence type="ECO:0000313" key="1">
    <source>
        <dbReference type="EMBL" id="BAU77596.1"/>
    </source>
</evidence>
<name>A0A143T059_STRAW</name>
<dbReference type="RefSeq" id="WP_052082524.1">
    <property type="nucleotide sequence ID" value="NZ_BAVY01000073.1"/>
</dbReference>
<accession>A0A143T059</accession>
<keyword evidence="1" id="KW-0614">Plasmid</keyword>
<protein>
    <submittedName>
        <fullName evidence="1">Uncharacterized protein</fullName>
    </submittedName>
</protein>
<dbReference type="EMBL" id="AP017380">
    <property type="protein sequence ID" value="BAU77596.1"/>
    <property type="molecule type" value="Genomic_DNA"/>
</dbReference>